<keyword evidence="1" id="KW-0378">Hydrolase</keyword>
<gene>
    <name evidence="4" type="ORF">EV378_2128</name>
</gene>
<name>A0A4R1HVJ5_PSEEN</name>
<reference evidence="4 5" key="1">
    <citation type="submission" date="2019-03" db="EMBL/GenBank/DDBJ databases">
        <title>Sequencing the genomes of 1000 actinobacteria strains.</title>
        <authorList>
            <person name="Klenk H.-P."/>
        </authorList>
    </citation>
    <scope>NUCLEOTIDE SEQUENCE [LARGE SCALE GENOMIC DNA]</scope>
    <source>
        <strain evidence="4 5">DSM 44969</strain>
    </source>
</reference>
<keyword evidence="2" id="KW-0732">Signal</keyword>
<sequence length="358" mass="37508">MLPSLFRRRLGRRALGSAAVVAATLAAAVVGAGSAAAAPTQCREVSFPVRLAALSGSIHGTLCAPPEARTLQILVHGHSYNRSYWDSPYEPERYSYVRRATEHGYATLAIDRIGTGTSWRPPSVATTLDANVDTVGQVVEAVARGEVGGFEHLVLVGHSYGTLTAYGVAGDPRAGRHLDAVVATGGSHGIDYAYAGLAYFPFVRPAVTDPAFADRAPDPAYVVAAPGKHNVFVNAANTDPALLELNEGALKDTGTLEELATLGTHTVQNLTPLRSSAPVNIPILAINGAEDPFFCGPPLAADCSSGEALARYERPFFGPDAQVEGVVLPGTGHGFAIERTAPIAYDAMLDFVDRHVGV</sequence>
<organism evidence="4 5">
    <name type="scientific">Pseudonocardia endophytica</name>
    <dbReference type="NCBI Taxonomy" id="401976"/>
    <lineage>
        <taxon>Bacteria</taxon>
        <taxon>Bacillati</taxon>
        <taxon>Actinomycetota</taxon>
        <taxon>Actinomycetes</taxon>
        <taxon>Pseudonocardiales</taxon>
        <taxon>Pseudonocardiaceae</taxon>
        <taxon>Pseudonocardia</taxon>
    </lineage>
</organism>
<dbReference type="EMBL" id="SMFZ01000001">
    <property type="protein sequence ID" value="TCK26298.1"/>
    <property type="molecule type" value="Genomic_DNA"/>
</dbReference>
<dbReference type="InterPro" id="IPR050266">
    <property type="entry name" value="AB_hydrolase_sf"/>
</dbReference>
<dbReference type="Pfam" id="PF12697">
    <property type="entry name" value="Abhydrolase_6"/>
    <property type="match status" value="1"/>
</dbReference>
<dbReference type="OrthoDB" id="5524362at2"/>
<proteinExistence type="predicted"/>
<dbReference type="AlphaFoldDB" id="A0A4R1HVJ5"/>
<feature type="chain" id="PRO_5020426144" evidence="2">
    <location>
        <begin position="38"/>
        <end position="358"/>
    </location>
</feature>
<feature type="domain" description="AB hydrolase-1" evidence="3">
    <location>
        <begin position="73"/>
        <end position="339"/>
    </location>
</feature>
<dbReference type="InterPro" id="IPR000073">
    <property type="entry name" value="AB_hydrolase_1"/>
</dbReference>
<accession>A0A4R1HVJ5</accession>
<dbReference type="InterPro" id="IPR029058">
    <property type="entry name" value="AB_hydrolase_fold"/>
</dbReference>
<dbReference type="GO" id="GO:0016787">
    <property type="term" value="F:hydrolase activity"/>
    <property type="evidence" value="ECO:0007669"/>
    <property type="project" value="UniProtKB-KW"/>
</dbReference>
<comment type="caution">
    <text evidence="4">The sequence shown here is derived from an EMBL/GenBank/DDBJ whole genome shotgun (WGS) entry which is preliminary data.</text>
</comment>
<feature type="signal peptide" evidence="2">
    <location>
        <begin position="1"/>
        <end position="37"/>
    </location>
</feature>
<dbReference type="Proteomes" id="UP000295560">
    <property type="component" value="Unassembled WGS sequence"/>
</dbReference>
<dbReference type="PANTHER" id="PTHR43798:SF31">
    <property type="entry name" value="AB HYDROLASE SUPERFAMILY PROTEIN YCLE"/>
    <property type="match status" value="1"/>
</dbReference>
<dbReference type="PANTHER" id="PTHR43798">
    <property type="entry name" value="MONOACYLGLYCEROL LIPASE"/>
    <property type="match status" value="1"/>
</dbReference>
<evidence type="ECO:0000256" key="1">
    <source>
        <dbReference type="ARBA" id="ARBA00022801"/>
    </source>
</evidence>
<evidence type="ECO:0000313" key="4">
    <source>
        <dbReference type="EMBL" id="TCK26298.1"/>
    </source>
</evidence>
<dbReference type="RefSeq" id="WP_132423335.1">
    <property type="nucleotide sequence ID" value="NZ_SMFZ01000001.1"/>
</dbReference>
<evidence type="ECO:0000256" key="2">
    <source>
        <dbReference type="SAM" id="SignalP"/>
    </source>
</evidence>
<dbReference type="Gene3D" id="3.40.50.1820">
    <property type="entry name" value="alpha/beta hydrolase"/>
    <property type="match status" value="1"/>
</dbReference>
<keyword evidence="5" id="KW-1185">Reference proteome</keyword>
<evidence type="ECO:0000259" key="3">
    <source>
        <dbReference type="Pfam" id="PF12697"/>
    </source>
</evidence>
<dbReference type="GO" id="GO:0016020">
    <property type="term" value="C:membrane"/>
    <property type="evidence" value="ECO:0007669"/>
    <property type="project" value="TreeGrafter"/>
</dbReference>
<evidence type="ECO:0000313" key="5">
    <source>
        <dbReference type="Proteomes" id="UP000295560"/>
    </source>
</evidence>
<protein>
    <submittedName>
        <fullName evidence="4">Pimeloyl-ACP methyl ester carboxylesterase</fullName>
    </submittedName>
</protein>
<dbReference type="SUPFAM" id="SSF53474">
    <property type="entry name" value="alpha/beta-Hydrolases"/>
    <property type="match status" value="1"/>
</dbReference>